<gene>
    <name evidence="1" type="ORF">N1032_24110</name>
</gene>
<name>A0ABT2HA55_9MICO</name>
<dbReference type="EMBL" id="JANLCJ010000201">
    <property type="protein sequence ID" value="MCS5736819.1"/>
    <property type="molecule type" value="Genomic_DNA"/>
</dbReference>
<keyword evidence="2" id="KW-1185">Reference proteome</keyword>
<protein>
    <submittedName>
        <fullName evidence="1">Uncharacterized protein</fullName>
    </submittedName>
</protein>
<feature type="non-terminal residue" evidence="1">
    <location>
        <position position="1"/>
    </location>
</feature>
<proteinExistence type="predicted"/>
<accession>A0ABT2HA55</accession>
<sequence length="287" mass="30330">FASEISLNGVTITTTSSDDTIIKATGTSVESFHKLGTVTLTSEMTVGDGVVVTGTLSASVAEIFITAPTIDAHIGTDTTYNISAVKISPPNHNTGRFKFTPVMPAGATDNPEDFITITETQQPDGSYVYTVHTIMFPAYTISYTVSVYERPSIHVNVNAIVSGDNNTRLRFNPALTTGQMAQEAQTVAILQPHQGGTVDSLVYSIQPDSNGKTALKGAISPNTAKPEEPSYLITSKIAESDDGTGTPLTNADYPITNKLKTVVTYKAVGTAAPVVVELITPITVKKT</sequence>
<comment type="caution">
    <text evidence="1">The sequence shown here is derived from an EMBL/GenBank/DDBJ whole genome shotgun (WGS) entry which is preliminary data.</text>
</comment>
<evidence type="ECO:0000313" key="1">
    <source>
        <dbReference type="EMBL" id="MCS5736819.1"/>
    </source>
</evidence>
<dbReference type="RefSeq" id="WP_259542995.1">
    <property type="nucleotide sequence ID" value="NZ_JANLCJ010000201.1"/>
</dbReference>
<evidence type="ECO:0000313" key="2">
    <source>
        <dbReference type="Proteomes" id="UP001165586"/>
    </source>
</evidence>
<reference evidence="1" key="1">
    <citation type="submission" date="2022-08" db="EMBL/GenBank/DDBJ databases">
        <authorList>
            <person name="Deng Y."/>
            <person name="Han X.-F."/>
            <person name="Zhang Y.-Q."/>
        </authorList>
    </citation>
    <scope>NUCLEOTIDE SEQUENCE</scope>
    <source>
        <strain evidence="1">CPCC 203386</strain>
    </source>
</reference>
<dbReference type="Proteomes" id="UP001165586">
    <property type="component" value="Unassembled WGS sequence"/>
</dbReference>
<organism evidence="1 2">
    <name type="scientific">Herbiconiux daphne</name>
    <dbReference type="NCBI Taxonomy" id="2970914"/>
    <lineage>
        <taxon>Bacteria</taxon>
        <taxon>Bacillati</taxon>
        <taxon>Actinomycetota</taxon>
        <taxon>Actinomycetes</taxon>
        <taxon>Micrococcales</taxon>
        <taxon>Microbacteriaceae</taxon>
        <taxon>Herbiconiux</taxon>
    </lineage>
</organism>